<dbReference type="RefSeq" id="WP_114065310.1">
    <property type="nucleotide sequence ID" value="NZ_CP030850.1"/>
</dbReference>
<name>A0A344TD02_9BACT</name>
<dbReference type="Gene3D" id="1.10.10.60">
    <property type="entry name" value="Homeodomain-like"/>
    <property type="match status" value="1"/>
</dbReference>
<dbReference type="AlphaFoldDB" id="A0A344TD02"/>
<keyword evidence="2" id="KW-0238">DNA-binding</keyword>
<dbReference type="PANTHER" id="PTHR46796:SF13">
    <property type="entry name" value="HTH-TYPE TRANSCRIPTIONAL ACTIVATOR RHAS"/>
    <property type="match status" value="1"/>
</dbReference>
<dbReference type="KEGG" id="run:DR864_01665"/>
<dbReference type="PROSITE" id="PS01124">
    <property type="entry name" value="HTH_ARAC_FAMILY_2"/>
    <property type="match status" value="1"/>
</dbReference>
<accession>A0A344TD02</accession>
<evidence type="ECO:0000313" key="6">
    <source>
        <dbReference type="Proteomes" id="UP000251993"/>
    </source>
</evidence>
<dbReference type="PANTHER" id="PTHR46796">
    <property type="entry name" value="HTH-TYPE TRANSCRIPTIONAL ACTIVATOR RHAS-RELATED"/>
    <property type="match status" value="1"/>
</dbReference>
<dbReference type="Proteomes" id="UP000251993">
    <property type="component" value="Chromosome"/>
</dbReference>
<reference evidence="5 6" key="1">
    <citation type="submission" date="2018-07" db="EMBL/GenBank/DDBJ databases">
        <title>Genome sequencing of Runella.</title>
        <authorList>
            <person name="Baek M.-G."/>
            <person name="Yi H."/>
        </authorList>
    </citation>
    <scope>NUCLEOTIDE SEQUENCE [LARGE SCALE GENOMIC DNA]</scope>
    <source>
        <strain evidence="5 6">HYN0085</strain>
    </source>
</reference>
<evidence type="ECO:0000256" key="3">
    <source>
        <dbReference type="ARBA" id="ARBA00023163"/>
    </source>
</evidence>
<dbReference type="GO" id="GO:0043565">
    <property type="term" value="F:sequence-specific DNA binding"/>
    <property type="evidence" value="ECO:0007669"/>
    <property type="project" value="InterPro"/>
</dbReference>
<feature type="domain" description="HTH araC/xylS-type" evidence="4">
    <location>
        <begin position="167"/>
        <end position="265"/>
    </location>
</feature>
<dbReference type="InterPro" id="IPR050204">
    <property type="entry name" value="AraC_XylS_family_regulators"/>
</dbReference>
<dbReference type="GO" id="GO:0003700">
    <property type="term" value="F:DNA-binding transcription factor activity"/>
    <property type="evidence" value="ECO:0007669"/>
    <property type="project" value="InterPro"/>
</dbReference>
<organism evidence="5 6">
    <name type="scientific">Runella rosea</name>
    <dbReference type="NCBI Taxonomy" id="2259595"/>
    <lineage>
        <taxon>Bacteria</taxon>
        <taxon>Pseudomonadati</taxon>
        <taxon>Bacteroidota</taxon>
        <taxon>Cytophagia</taxon>
        <taxon>Cytophagales</taxon>
        <taxon>Spirosomataceae</taxon>
        <taxon>Runella</taxon>
    </lineage>
</organism>
<dbReference type="Pfam" id="PF20240">
    <property type="entry name" value="DUF6597"/>
    <property type="match status" value="1"/>
</dbReference>
<dbReference type="InterPro" id="IPR018060">
    <property type="entry name" value="HTH_AraC"/>
</dbReference>
<evidence type="ECO:0000256" key="1">
    <source>
        <dbReference type="ARBA" id="ARBA00023015"/>
    </source>
</evidence>
<dbReference type="SMART" id="SM00342">
    <property type="entry name" value="HTH_ARAC"/>
    <property type="match status" value="1"/>
</dbReference>
<evidence type="ECO:0000256" key="2">
    <source>
        <dbReference type="ARBA" id="ARBA00023125"/>
    </source>
</evidence>
<dbReference type="EMBL" id="CP030850">
    <property type="protein sequence ID" value="AXE16523.1"/>
    <property type="molecule type" value="Genomic_DNA"/>
</dbReference>
<keyword evidence="6" id="KW-1185">Reference proteome</keyword>
<dbReference type="InterPro" id="IPR046532">
    <property type="entry name" value="DUF6597"/>
</dbReference>
<protein>
    <submittedName>
        <fullName evidence="5">AraC family transcriptional regulator</fullName>
    </submittedName>
</protein>
<dbReference type="OrthoDB" id="635259at2"/>
<keyword evidence="1" id="KW-0805">Transcription regulation</keyword>
<sequence length="279" mass="32483">MVAIYDYRLPSPALREYVRQFQIVGCEFPRSMTVLPVKSYWPRAENCLSFFPKDPEKVEYGFDGKLVASTRSRLYGQHSIVTNRHVGRDFMVFQVQFQPGALFRLTGIPSNELTNTFLDAEQVFSTEIRLVNERLSYANHYTEMIKIVESFLLHLIKKAKKVEQPIDKVSRYILQNPSTASLDWLADQACLCQRQFYRQFVQREGVSPKLYARIARFENAMKLKNAQPSKDWLSVAIDLGYYDYQHLVRDFKEFTNLTPNAFFLQDGQSPERAFGVVET</sequence>
<evidence type="ECO:0000259" key="4">
    <source>
        <dbReference type="PROSITE" id="PS01124"/>
    </source>
</evidence>
<gene>
    <name evidence="5" type="ORF">DR864_01665</name>
</gene>
<keyword evidence="3" id="KW-0804">Transcription</keyword>
<proteinExistence type="predicted"/>
<dbReference type="Pfam" id="PF12833">
    <property type="entry name" value="HTH_18"/>
    <property type="match status" value="1"/>
</dbReference>
<evidence type="ECO:0000313" key="5">
    <source>
        <dbReference type="EMBL" id="AXE16523.1"/>
    </source>
</evidence>